<evidence type="ECO:0000259" key="3">
    <source>
        <dbReference type="PROSITE" id="PS50801"/>
    </source>
</evidence>
<proteinExistence type="inferred from homology"/>
<comment type="caution">
    <text evidence="4">The sequence shown here is derived from an EMBL/GenBank/DDBJ whole genome shotgun (WGS) entry which is preliminary data.</text>
</comment>
<reference evidence="4 5" key="1">
    <citation type="submission" date="2024-10" db="EMBL/GenBank/DDBJ databases">
        <title>The Natural Products Discovery Center: Release of the First 8490 Sequenced Strains for Exploring Actinobacteria Biosynthetic Diversity.</title>
        <authorList>
            <person name="Kalkreuter E."/>
            <person name="Kautsar S.A."/>
            <person name="Yang D."/>
            <person name="Bader C.D."/>
            <person name="Teijaro C.N."/>
            <person name="Fluegel L."/>
            <person name="Davis C.M."/>
            <person name="Simpson J.R."/>
            <person name="Lauterbach L."/>
            <person name="Steele A.D."/>
            <person name="Gui C."/>
            <person name="Meng S."/>
            <person name="Li G."/>
            <person name="Viehrig K."/>
            <person name="Ye F."/>
            <person name="Su P."/>
            <person name="Kiefer A.F."/>
            <person name="Nichols A."/>
            <person name="Cepeda A.J."/>
            <person name="Yan W."/>
            <person name="Fan B."/>
            <person name="Jiang Y."/>
            <person name="Adhikari A."/>
            <person name="Zheng C.-J."/>
            <person name="Schuster L."/>
            <person name="Cowan T.M."/>
            <person name="Smanski M.J."/>
            <person name="Chevrette M.G."/>
            <person name="De Carvalho L.P.S."/>
            <person name="Shen B."/>
        </authorList>
    </citation>
    <scope>NUCLEOTIDE SEQUENCE [LARGE SCALE GENOMIC DNA]</scope>
    <source>
        <strain evidence="4 5">NPDC051599</strain>
    </source>
</reference>
<dbReference type="Pfam" id="PF01740">
    <property type="entry name" value="STAS"/>
    <property type="match status" value="1"/>
</dbReference>
<dbReference type="PANTHER" id="PTHR33495">
    <property type="entry name" value="ANTI-SIGMA FACTOR ANTAGONIST TM_1081-RELATED-RELATED"/>
    <property type="match status" value="1"/>
</dbReference>
<protein>
    <recommendedName>
        <fullName evidence="2">Anti-sigma factor antagonist</fullName>
    </recommendedName>
</protein>
<dbReference type="InterPro" id="IPR036513">
    <property type="entry name" value="STAS_dom_sf"/>
</dbReference>
<dbReference type="RefSeq" id="WP_398656317.1">
    <property type="nucleotide sequence ID" value="NZ_JBITDC010000004.1"/>
</dbReference>
<comment type="similarity">
    <text evidence="1 2">Belongs to the anti-sigma-factor antagonist family.</text>
</comment>
<keyword evidence="5" id="KW-1185">Reference proteome</keyword>
<dbReference type="NCBIfam" id="TIGR00377">
    <property type="entry name" value="ant_ant_sig"/>
    <property type="match status" value="1"/>
</dbReference>
<feature type="domain" description="STAS" evidence="3">
    <location>
        <begin position="10"/>
        <end position="119"/>
    </location>
</feature>
<dbReference type="Proteomes" id="UP001612415">
    <property type="component" value="Unassembled WGS sequence"/>
</dbReference>
<gene>
    <name evidence="4" type="ORF">ACIA8P_12770</name>
</gene>
<dbReference type="InterPro" id="IPR002645">
    <property type="entry name" value="STAS_dom"/>
</dbReference>
<dbReference type="PANTHER" id="PTHR33495:SF2">
    <property type="entry name" value="ANTI-SIGMA FACTOR ANTAGONIST TM_1081-RELATED"/>
    <property type="match status" value="1"/>
</dbReference>
<accession>A0ABW7Y0D0</accession>
<evidence type="ECO:0000313" key="4">
    <source>
        <dbReference type="EMBL" id="MFI5675529.1"/>
    </source>
</evidence>
<sequence length="129" mass="14341">MSATLTRSAFRHTVRSVDGTTVVELPGEIDVRTAPSVTVLLDALTAGPQPDLVLDLRSTSFIDCTGLGLLCRARNRTLERHGRLRFVSTSPHFLGILRWVHLADVWNVYPRLSEALAQNEAPVRTRRLP</sequence>
<dbReference type="CDD" id="cd07043">
    <property type="entry name" value="STAS_anti-anti-sigma_factors"/>
    <property type="match status" value="1"/>
</dbReference>
<name>A0ABW7Y0D0_STRCE</name>
<evidence type="ECO:0000256" key="1">
    <source>
        <dbReference type="ARBA" id="ARBA00009013"/>
    </source>
</evidence>
<dbReference type="PROSITE" id="PS50801">
    <property type="entry name" value="STAS"/>
    <property type="match status" value="1"/>
</dbReference>
<dbReference type="InterPro" id="IPR003658">
    <property type="entry name" value="Anti-sigma_ant"/>
</dbReference>
<organism evidence="4 5">
    <name type="scientific">Streptomyces cellulosae</name>
    <dbReference type="NCBI Taxonomy" id="1968"/>
    <lineage>
        <taxon>Bacteria</taxon>
        <taxon>Bacillati</taxon>
        <taxon>Actinomycetota</taxon>
        <taxon>Actinomycetes</taxon>
        <taxon>Kitasatosporales</taxon>
        <taxon>Streptomycetaceae</taxon>
        <taxon>Streptomyces</taxon>
    </lineage>
</organism>
<evidence type="ECO:0000256" key="2">
    <source>
        <dbReference type="RuleBase" id="RU003749"/>
    </source>
</evidence>
<dbReference type="Gene3D" id="3.30.750.24">
    <property type="entry name" value="STAS domain"/>
    <property type="match status" value="1"/>
</dbReference>
<dbReference type="EMBL" id="JBITDC010000004">
    <property type="protein sequence ID" value="MFI5675529.1"/>
    <property type="molecule type" value="Genomic_DNA"/>
</dbReference>
<evidence type="ECO:0000313" key="5">
    <source>
        <dbReference type="Proteomes" id="UP001612415"/>
    </source>
</evidence>
<dbReference type="SUPFAM" id="SSF52091">
    <property type="entry name" value="SpoIIaa-like"/>
    <property type="match status" value="1"/>
</dbReference>